<evidence type="ECO:0000256" key="7">
    <source>
        <dbReference type="ARBA" id="ARBA00023295"/>
    </source>
</evidence>
<evidence type="ECO:0000313" key="11">
    <source>
        <dbReference type="Proteomes" id="UP000485058"/>
    </source>
</evidence>
<evidence type="ECO:0000256" key="1">
    <source>
        <dbReference type="ARBA" id="ARBA00000966"/>
    </source>
</evidence>
<dbReference type="InterPro" id="IPR001701">
    <property type="entry name" value="Glyco_hydro_9"/>
</dbReference>
<dbReference type="Gene3D" id="1.50.10.10">
    <property type="match status" value="1"/>
</dbReference>
<dbReference type="EC" id="3.2.1.4" evidence="3"/>
<name>A0A699YSS9_HAELA</name>
<evidence type="ECO:0000256" key="5">
    <source>
        <dbReference type="ARBA" id="ARBA00023001"/>
    </source>
</evidence>
<dbReference type="InterPro" id="IPR012341">
    <property type="entry name" value="6hp_glycosidase-like_sf"/>
</dbReference>
<keyword evidence="4" id="KW-0378">Hydrolase</keyword>
<feature type="non-terminal residue" evidence="10">
    <location>
        <position position="183"/>
    </location>
</feature>
<reference evidence="10 11" key="1">
    <citation type="submission" date="2020-02" db="EMBL/GenBank/DDBJ databases">
        <title>Draft genome sequence of Haematococcus lacustris strain NIES-144.</title>
        <authorList>
            <person name="Morimoto D."/>
            <person name="Nakagawa S."/>
            <person name="Yoshida T."/>
            <person name="Sawayama S."/>
        </authorList>
    </citation>
    <scope>NUCLEOTIDE SEQUENCE [LARGE SCALE GENOMIC DNA]</scope>
    <source>
        <strain evidence="10 11">NIES-144</strain>
    </source>
</reference>
<dbReference type="InterPro" id="IPR008928">
    <property type="entry name" value="6-hairpin_glycosidase_sf"/>
</dbReference>
<keyword evidence="11" id="KW-1185">Reference proteome</keyword>
<dbReference type="EMBL" id="BLLF01000588">
    <property type="protein sequence ID" value="GFH13223.1"/>
    <property type="molecule type" value="Genomic_DNA"/>
</dbReference>
<comment type="similarity">
    <text evidence="2">Belongs to the glycosyl hydrolase 9 (cellulase E) family.</text>
</comment>
<dbReference type="GO" id="GO:0030245">
    <property type="term" value="P:cellulose catabolic process"/>
    <property type="evidence" value="ECO:0007669"/>
    <property type="project" value="UniProtKB-KW"/>
</dbReference>
<dbReference type="PANTHER" id="PTHR22298">
    <property type="entry name" value="ENDO-1,4-BETA-GLUCANASE"/>
    <property type="match status" value="1"/>
</dbReference>
<dbReference type="AlphaFoldDB" id="A0A699YSS9"/>
<evidence type="ECO:0000313" key="10">
    <source>
        <dbReference type="EMBL" id="GFH13223.1"/>
    </source>
</evidence>
<evidence type="ECO:0000256" key="6">
    <source>
        <dbReference type="ARBA" id="ARBA00023277"/>
    </source>
</evidence>
<gene>
    <name evidence="10" type="ORF">HaLaN_09063</name>
</gene>
<accession>A0A699YSS9</accession>
<evidence type="ECO:0000256" key="2">
    <source>
        <dbReference type="ARBA" id="ARBA00007072"/>
    </source>
</evidence>
<evidence type="ECO:0000259" key="9">
    <source>
        <dbReference type="Pfam" id="PF00759"/>
    </source>
</evidence>
<evidence type="ECO:0000256" key="4">
    <source>
        <dbReference type="ARBA" id="ARBA00022801"/>
    </source>
</evidence>
<proteinExistence type="inferred from homology"/>
<feature type="domain" description="Glycoside hydrolase family 9" evidence="9">
    <location>
        <begin position="5"/>
        <end position="165"/>
    </location>
</feature>
<keyword evidence="7" id="KW-0326">Glycosidase</keyword>
<dbReference type="Pfam" id="PF00759">
    <property type="entry name" value="Glyco_hydro_9"/>
    <property type="match status" value="1"/>
</dbReference>
<keyword evidence="8" id="KW-0624">Polysaccharide degradation</keyword>
<organism evidence="10 11">
    <name type="scientific">Haematococcus lacustris</name>
    <name type="common">Green alga</name>
    <name type="synonym">Haematococcus pluvialis</name>
    <dbReference type="NCBI Taxonomy" id="44745"/>
    <lineage>
        <taxon>Eukaryota</taxon>
        <taxon>Viridiplantae</taxon>
        <taxon>Chlorophyta</taxon>
        <taxon>core chlorophytes</taxon>
        <taxon>Chlorophyceae</taxon>
        <taxon>CS clade</taxon>
        <taxon>Chlamydomonadales</taxon>
        <taxon>Haematococcaceae</taxon>
        <taxon>Haematococcus</taxon>
    </lineage>
</organism>
<dbReference type="Proteomes" id="UP000485058">
    <property type="component" value="Unassembled WGS sequence"/>
</dbReference>
<dbReference type="SUPFAM" id="SSF48208">
    <property type="entry name" value="Six-hairpin glycosidases"/>
    <property type="match status" value="1"/>
</dbReference>
<keyword evidence="5" id="KW-0136">Cellulose degradation</keyword>
<dbReference type="GO" id="GO:0008810">
    <property type="term" value="F:cellulase activity"/>
    <property type="evidence" value="ECO:0007669"/>
    <property type="project" value="UniProtKB-EC"/>
</dbReference>
<evidence type="ECO:0000256" key="8">
    <source>
        <dbReference type="ARBA" id="ARBA00023326"/>
    </source>
</evidence>
<comment type="catalytic activity">
    <reaction evidence="1">
        <text>Endohydrolysis of (1-&gt;4)-beta-D-glucosidic linkages in cellulose, lichenin and cereal beta-D-glucans.</text>
        <dbReference type="EC" id="3.2.1.4"/>
    </reaction>
</comment>
<evidence type="ECO:0000256" key="3">
    <source>
        <dbReference type="ARBA" id="ARBA00012601"/>
    </source>
</evidence>
<keyword evidence="6" id="KW-0119">Carbohydrate metabolism</keyword>
<comment type="caution">
    <text evidence="10">The sequence shown here is derived from an EMBL/GenBank/DDBJ whole genome shotgun (WGS) entry which is preliminary data.</text>
</comment>
<sequence length="183" mass="20032">MPVVNHMKLHLPLGQALTTLAWGMLEFESAYRAAGQWDIAAATLKRAARYLIKCHIVASDTALENQFVAQVDHAYWGRPEQQPERADIVGEAVSAMIAISFVLSKNGVQSDWPLAQQLQARARQLLAFAKAAPGTWAPPYGKNAYPSSAYQDELTLAQLWMCRLDMATSSTTALSAICLEAVN</sequence>
<protein>
    <recommendedName>
        <fullName evidence="3">cellulase</fullName>
        <ecNumber evidence="3">3.2.1.4</ecNumber>
    </recommendedName>
</protein>